<dbReference type="EMBL" id="GBRH01277115">
    <property type="protein sequence ID" value="JAD20780.1"/>
    <property type="molecule type" value="Transcribed_RNA"/>
</dbReference>
<dbReference type="AlphaFoldDB" id="A0A0A8Y6S5"/>
<organism evidence="1">
    <name type="scientific">Arundo donax</name>
    <name type="common">Giant reed</name>
    <name type="synonym">Donax arundinaceus</name>
    <dbReference type="NCBI Taxonomy" id="35708"/>
    <lineage>
        <taxon>Eukaryota</taxon>
        <taxon>Viridiplantae</taxon>
        <taxon>Streptophyta</taxon>
        <taxon>Embryophyta</taxon>
        <taxon>Tracheophyta</taxon>
        <taxon>Spermatophyta</taxon>
        <taxon>Magnoliopsida</taxon>
        <taxon>Liliopsida</taxon>
        <taxon>Poales</taxon>
        <taxon>Poaceae</taxon>
        <taxon>PACMAD clade</taxon>
        <taxon>Arundinoideae</taxon>
        <taxon>Arundineae</taxon>
        <taxon>Arundo</taxon>
    </lineage>
</organism>
<name>A0A0A8Y6S5_ARUDO</name>
<reference evidence="1" key="2">
    <citation type="journal article" date="2015" name="Data Brief">
        <title>Shoot transcriptome of the giant reed, Arundo donax.</title>
        <authorList>
            <person name="Barrero R.A."/>
            <person name="Guerrero F.D."/>
            <person name="Moolhuijzen P."/>
            <person name="Goolsby J.A."/>
            <person name="Tidwell J."/>
            <person name="Bellgard S.E."/>
            <person name="Bellgard M.I."/>
        </authorList>
    </citation>
    <scope>NUCLEOTIDE SEQUENCE</scope>
    <source>
        <tissue evidence="1">Shoot tissue taken approximately 20 cm above the soil surface</tissue>
    </source>
</reference>
<protein>
    <submittedName>
        <fullName evidence="1">Uncharacterized protein</fullName>
    </submittedName>
</protein>
<sequence length="29" mass="3348">MVDPRPMILCVSLIFSIHVELLPHLLPYT</sequence>
<accession>A0A0A8Y6S5</accession>
<proteinExistence type="predicted"/>
<evidence type="ECO:0000313" key="1">
    <source>
        <dbReference type="EMBL" id="JAD20780.1"/>
    </source>
</evidence>
<reference evidence="1" key="1">
    <citation type="submission" date="2014-09" db="EMBL/GenBank/DDBJ databases">
        <authorList>
            <person name="Magalhaes I.L.F."/>
            <person name="Oliveira U."/>
            <person name="Santos F.R."/>
            <person name="Vidigal T.H.D.A."/>
            <person name="Brescovit A.D."/>
            <person name="Santos A.J."/>
        </authorList>
    </citation>
    <scope>NUCLEOTIDE SEQUENCE</scope>
    <source>
        <tissue evidence="1">Shoot tissue taken approximately 20 cm above the soil surface</tissue>
    </source>
</reference>